<reference evidence="16 17" key="1">
    <citation type="submission" date="2019-07" db="EMBL/GenBank/DDBJ databases">
        <title>Description of 53C-WASEF.</title>
        <authorList>
            <person name="Pitt A."/>
            <person name="Hahn M.W."/>
        </authorList>
    </citation>
    <scope>NUCLEOTIDE SEQUENCE [LARGE SCALE GENOMIC DNA]</scope>
    <source>
        <strain evidence="16 17">53C-WASEF</strain>
    </source>
</reference>
<name>A0A556QQL1_9BACT</name>
<keyword evidence="9" id="KW-0863">Zinc-finger</keyword>
<dbReference type="PANTHER" id="PTHR34478">
    <property type="entry name" value="PROTEIN LEMA"/>
    <property type="match status" value="1"/>
</dbReference>
<evidence type="ECO:0000256" key="10">
    <source>
        <dbReference type="ARBA" id="ARBA00022786"/>
    </source>
</evidence>
<evidence type="ECO:0000256" key="5">
    <source>
        <dbReference type="ARBA" id="ARBA00012483"/>
    </source>
</evidence>
<evidence type="ECO:0000256" key="3">
    <source>
        <dbReference type="ARBA" id="ARBA00004167"/>
    </source>
</evidence>
<evidence type="ECO:0000256" key="4">
    <source>
        <dbReference type="ARBA" id="ARBA00008854"/>
    </source>
</evidence>
<organism evidence="16 17">
    <name type="scientific">Rariglobus hedericola</name>
    <dbReference type="NCBI Taxonomy" id="2597822"/>
    <lineage>
        <taxon>Bacteria</taxon>
        <taxon>Pseudomonadati</taxon>
        <taxon>Verrucomicrobiota</taxon>
        <taxon>Opitutia</taxon>
        <taxon>Opitutales</taxon>
        <taxon>Opitutaceae</taxon>
        <taxon>Rariglobus</taxon>
    </lineage>
</organism>
<evidence type="ECO:0000256" key="8">
    <source>
        <dbReference type="ARBA" id="ARBA00022723"/>
    </source>
</evidence>
<dbReference type="EC" id="2.3.2.27" evidence="5"/>
<feature type="domain" description="E3 Ubiquitin ligase MUL1-like" evidence="15">
    <location>
        <begin position="118"/>
        <end position="263"/>
    </location>
</feature>
<dbReference type="Pfam" id="PF04011">
    <property type="entry name" value="LemA"/>
    <property type="match status" value="1"/>
</dbReference>
<dbReference type="EMBL" id="VMBG01000001">
    <property type="protein sequence ID" value="TSJ78934.1"/>
    <property type="molecule type" value="Genomic_DNA"/>
</dbReference>
<dbReference type="Gene3D" id="1.20.1440.20">
    <property type="entry name" value="LemA-like domain"/>
    <property type="match status" value="1"/>
</dbReference>
<comment type="catalytic activity">
    <reaction evidence="1">
        <text>S-ubiquitinyl-[E2 ubiquitin-conjugating enzyme]-L-cysteine + [acceptor protein]-L-lysine = [E2 ubiquitin-conjugating enzyme]-L-cysteine + N(6)-ubiquitinyl-[acceptor protein]-L-lysine.</text>
        <dbReference type="EC" id="2.3.2.27"/>
    </reaction>
</comment>
<evidence type="ECO:0000256" key="6">
    <source>
        <dbReference type="ARBA" id="ARBA00022679"/>
    </source>
</evidence>
<evidence type="ECO:0000256" key="2">
    <source>
        <dbReference type="ARBA" id="ARBA00004141"/>
    </source>
</evidence>
<dbReference type="GO" id="GO:0061630">
    <property type="term" value="F:ubiquitin protein ligase activity"/>
    <property type="evidence" value="ECO:0007669"/>
    <property type="project" value="UniProtKB-EC"/>
</dbReference>
<proteinExistence type="inferred from homology"/>
<evidence type="ECO:0000259" key="15">
    <source>
        <dbReference type="Pfam" id="PF12483"/>
    </source>
</evidence>
<sequence>MGLLGRIITEASKDGSPETITCINSSFRPQPMRPMHDAHIVVLIGSLLAAACLWASLRLRRRQRLLHDLPTSKTLGVFIGMVELKGSAESEEPLSSHLAECPCVIYSWKVEEHWSRTVTSTDSKGRTTTRRESGWKTVDEGGQSIPFYLRDEEGVVLIRPEGASYELLTVFDQTVNDNEPLYYAKGPRHAVSHSDYRRRFTEQAIRLHAPVYIVGPARERDDIVAPEIAAQDDAPLYLISVRSEERVQSSLAGWSWFWWALGLIIAAVPLIILFVSEARDWQTSPENGGLLLTGYLVVWSATWVWMVYNSLVGLRERVRQGASLIDVQLKRRHDLLPALTATIGGLGSHERTVQETLASLRAQTTATPRGAAGPDFAGVAAQLRVVIENYPALTAQTGFSALHDQLVETEQRIALARAYYNDIATQFATRLEIVPDRWVASLGSMKPEPLLAAAHFERAAVNVNFTDTNRI</sequence>
<comment type="similarity">
    <text evidence="4">Belongs to the LemA family.</text>
</comment>
<evidence type="ECO:0000256" key="14">
    <source>
        <dbReference type="SAM" id="Phobius"/>
    </source>
</evidence>
<dbReference type="PANTHER" id="PTHR34478:SF2">
    <property type="entry name" value="MEMBRANE PROTEIN"/>
    <property type="match status" value="1"/>
</dbReference>
<dbReference type="GO" id="GO:0008270">
    <property type="term" value="F:zinc ion binding"/>
    <property type="evidence" value="ECO:0007669"/>
    <property type="project" value="UniProtKB-KW"/>
</dbReference>
<keyword evidence="13 14" id="KW-0472">Membrane</keyword>
<accession>A0A556QQL1</accession>
<comment type="subcellular location">
    <subcellularLocation>
        <location evidence="2">Membrane</location>
        <topology evidence="2">Multi-pass membrane protein</topology>
    </subcellularLocation>
    <subcellularLocation>
        <location evidence="3">Membrane</location>
        <topology evidence="3">Single-pass membrane protein</topology>
    </subcellularLocation>
</comment>
<dbReference type="GO" id="GO:0016567">
    <property type="term" value="P:protein ubiquitination"/>
    <property type="evidence" value="ECO:0007669"/>
    <property type="project" value="InterPro"/>
</dbReference>
<feature type="transmembrane region" description="Helical" evidence="14">
    <location>
        <begin position="288"/>
        <end position="308"/>
    </location>
</feature>
<evidence type="ECO:0000313" key="17">
    <source>
        <dbReference type="Proteomes" id="UP000315648"/>
    </source>
</evidence>
<evidence type="ECO:0000256" key="12">
    <source>
        <dbReference type="ARBA" id="ARBA00022989"/>
    </source>
</evidence>
<keyword evidence="10" id="KW-0833">Ubl conjugation pathway</keyword>
<dbReference type="Proteomes" id="UP000315648">
    <property type="component" value="Unassembled WGS sequence"/>
</dbReference>
<dbReference type="AlphaFoldDB" id="A0A556QQL1"/>
<evidence type="ECO:0000313" key="16">
    <source>
        <dbReference type="EMBL" id="TSJ78934.1"/>
    </source>
</evidence>
<evidence type="ECO:0000256" key="11">
    <source>
        <dbReference type="ARBA" id="ARBA00022833"/>
    </source>
</evidence>
<keyword evidence="8" id="KW-0479">Metal-binding</keyword>
<protein>
    <recommendedName>
        <fullName evidence="5">RING-type E3 ubiquitin transferase</fullName>
        <ecNumber evidence="5">2.3.2.27</ecNumber>
    </recommendedName>
</protein>
<dbReference type="InterPro" id="IPR007156">
    <property type="entry name" value="MamQ_LemA"/>
</dbReference>
<evidence type="ECO:0000256" key="1">
    <source>
        <dbReference type="ARBA" id="ARBA00000900"/>
    </source>
</evidence>
<dbReference type="InterPro" id="IPR022170">
    <property type="entry name" value="MUL1-like"/>
</dbReference>
<dbReference type="SUPFAM" id="SSF140478">
    <property type="entry name" value="LemA-like"/>
    <property type="match status" value="1"/>
</dbReference>
<gene>
    <name evidence="16" type="ORF">FPL22_06425</name>
</gene>
<keyword evidence="6" id="KW-0808">Transferase</keyword>
<evidence type="ECO:0000256" key="7">
    <source>
        <dbReference type="ARBA" id="ARBA00022692"/>
    </source>
</evidence>
<evidence type="ECO:0000256" key="13">
    <source>
        <dbReference type="ARBA" id="ARBA00023136"/>
    </source>
</evidence>
<dbReference type="OrthoDB" id="9804152at2"/>
<feature type="transmembrane region" description="Helical" evidence="14">
    <location>
        <begin position="256"/>
        <end position="276"/>
    </location>
</feature>
<keyword evidence="11" id="KW-0862">Zinc</keyword>
<keyword evidence="12 14" id="KW-1133">Transmembrane helix</keyword>
<evidence type="ECO:0000256" key="9">
    <source>
        <dbReference type="ARBA" id="ARBA00022771"/>
    </source>
</evidence>
<comment type="caution">
    <text evidence="16">The sequence shown here is derived from an EMBL/GenBank/DDBJ whole genome shotgun (WGS) entry which is preliminary data.</text>
</comment>
<dbReference type="InterPro" id="IPR023353">
    <property type="entry name" value="LemA-like_dom_sf"/>
</dbReference>
<keyword evidence="17" id="KW-1185">Reference proteome</keyword>
<feature type="transmembrane region" description="Helical" evidence="14">
    <location>
        <begin position="38"/>
        <end position="57"/>
    </location>
</feature>
<dbReference type="Pfam" id="PF12483">
    <property type="entry name" value="GIDE"/>
    <property type="match status" value="1"/>
</dbReference>
<keyword evidence="7 14" id="KW-0812">Transmembrane</keyword>
<dbReference type="GO" id="GO:0016020">
    <property type="term" value="C:membrane"/>
    <property type="evidence" value="ECO:0007669"/>
    <property type="project" value="UniProtKB-SubCell"/>
</dbReference>